<dbReference type="SUPFAM" id="SSF53335">
    <property type="entry name" value="S-adenosyl-L-methionine-dependent methyltransferases"/>
    <property type="match status" value="1"/>
</dbReference>
<keyword evidence="5 7" id="KW-0325">Glycoprotein</keyword>
<evidence type="ECO:0000256" key="3">
    <source>
        <dbReference type="ARBA" id="ARBA00022603"/>
    </source>
</evidence>
<keyword evidence="7" id="KW-0808">Transferase</keyword>
<dbReference type="InterPro" id="IPR004159">
    <property type="entry name" value="Put_SAM_MeTrfase"/>
</dbReference>
<dbReference type="EC" id="2.1.1.-" evidence="7"/>
<evidence type="ECO:0000313" key="8">
    <source>
        <dbReference type="EMBL" id="MBA4650230.1"/>
    </source>
</evidence>
<keyword evidence="3 7" id="KW-0489">Methyltransferase</keyword>
<evidence type="ECO:0000256" key="5">
    <source>
        <dbReference type="ARBA" id="ARBA00023180"/>
    </source>
</evidence>
<dbReference type="GO" id="GO:0016020">
    <property type="term" value="C:membrane"/>
    <property type="evidence" value="ECO:0007669"/>
    <property type="project" value="UniProtKB-SubCell"/>
</dbReference>
<comment type="subcellular location">
    <subcellularLocation>
        <location evidence="6">Endomembrane system</location>
        <topology evidence="6">Single-pass membrane protein</topology>
    </subcellularLocation>
    <subcellularLocation>
        <location evidence="1 7">Membrane</location>
        <topology evidence="1 7">Single-pass type II membrane protein</topology>
    </subcellularLocation>
</comment>
<evidence type="ECO:0000256" key="1">
    <source>
        <dbReference type="ARBA" id="ARBA00004606"/>
    </source>
</evidence>
<dbReference type="PANTHER" id="PTHR10108:SF887">
    <property type="entry name" value="METHYLTRANSFERASE PMT22-RELATED"/>
    <property type="match status" value="1"/>
</dbReference>
<dbReference type="GO" id="GO:0032259">
    <property type="term" value="P:methylation"/>
    <property type="evidence" value="ECO:0007669"/>
    <property type="project" value="UniProtKB-KW"/>
</dbReference>
<dbReference type="GO" id="GO:0005768">
    <property type="term" value="C:endosome"/>
    <property type="evidence" value="ECO:0007669"/>
    <property type="project" value="TreeGrafter"/>
</dbReference>
<dbReference type="GO" id="GO:0008168">
    <property type="term" value="F:methyltransferase activity"/>
    <property type="evidence" value="ECO:0007669"/>
    <property type="project" value="UniProtKB-UniRule"/>
</dbReference>
<reference evidence="8" key="2">
    <citation type="submission" date="2020-07" db="EMBL/GenBank/DDBJ databases">
        <authorList>
            <person name="Vera ALvarez R."/>
            <person name="Arias-Moreno D.M."/>
            <person name="Jimenez-Jacinto V."/>
            <person name="Jimenez-Bremont J.F."/>
            <person name="Swaminathan K."/>
            <person name="Moose S.P."/>
            <person name="Guerrero-Gonzalez M.L."/>
            <person name="Marino-Ramirez L."/>
            <person name="Landsman D."/>
            <person name="Rodriguez-Kessler M."/>
            <person name="Delgado-Sanchez P."/>
        </authorList>
    </citation>
    <scope>NUCLEOTIDE SEQUENCE</scope>
    <source>
        <tissue evidence="8">Cladode</tissue>
    </source>
</reference>
<protein>
    <recommendedName>
        <fullName evidence="7">Methyltransferase</fullName>
        <ecNumber evidence="7">2.1.1.-</ecNumber>
    </recommendedName>
</protein>
<evidence type="ECO:0000256" key="2">
    <source>
        <dbReference type="ARBA" id="ARBA00008361"/>
    </source>
</evidence>
<evidence type="ECO:0000256" key="4">
    <source>
        <dbReference type="ARBA" id="ARBA00022968"/>
    </source>
</evidence>
<dbReference type="PANTHER" id="PTHR10108">
    <property type="entry name" value="SAM-DEPENDENT METHYLTRANSFERASE"/>
    <property type="match status" value="1"/>
</dbReference>
<dbReference type="AlphaFoldDB" id="A0A7C8ZTK2"/>
<evidence type="ECO:0000256" key="7">
    <source>
        <dbReference type="RuleBase" id="RU366043"/>
    </source>
</evidence>
<accession>A0A7C8ZTK2</accession>
<proteinExistence type="inferred from homology"/>
<organism evidence="8">
    <name type="scientific">Opuntia streptacantha</name>
    <name type="common">Prickly pear cactus</name>
    <name type="synonym">Opuntia cardona</name>
    <dbReference type="NCBI Taxonomy" id="393608"/>
    <lineage>
        <taxon>Eukaryota</taxon>
        <taxon>Viridiplantae</taxon>
        <taxon>Streptophyta</taxon>
        <taxon>Embryophyta</taxon>
        <taxon>Tracheophyta</taxon>
        <taxon>Spermatophyta</taxon>
        <taxon>Magnoliopsida</taxon>
        <taxon>eudicotyledons</taxon>
        <taxon>Gunneridae</taxon>
        <taxon>Pentapetalae</taxon>
        <taxon>Caryophyllales</taxon>
        <taxon>Cactineae</taxon>
        <taxon>Cactaceae</taxon>
        <taxon>Opuntioideae</taxon>
        <taxon>Opuntia</taxon>
    </lineage>
</organism>
<dbReference type="EMBL" id="GISG01164090">
    <property type="protein sequence ID" value="MBA4650230.1"/>
    <property type="molecule type" value="Transcribed_RNA"/>
</dbReference>
<dbReference type="Pfam" id="PF03141">
    <property type="entry name" value="Methyltransf_29"/>
    <property type="match status" value="1"/>
</dbReference>
<dbReference type="GO" id="GO:0005802">
    <property type="term" value="C:trans-Golgi network"/>
    <property type="evidence" value="ECO:0007669"/>
    <property type="project" value="TreeGrafter"/>
</dbReference>
<keyword evidence="4 7" id="KW-0812">Transmembrane</keyword>
<reference evidence="8" key="1">
    <citation type="journal article" date="2013" name="J. Plant Res.">
        <title>Effect of fungi and light on seed germination of three Opuntia species from semiarid lands of central Mexico.</title>
        <authorList>
            <person name="Delgado-Sanchez P."/>
            <person name="Jimenez-Bremont J.F."/>
            <person name="Guerrero-Gonzalez Mde L."/>
            <person name="Flores J."/>
        </authorList>
    </citation>
    <scope>NUCLEOTIDE SEQUENCE</scope>
    <source>
        <tissue evidence="8">Cladode</tissue>
    </source>
</reference>
<sequence>MEKVGKEGVITVSIWYDSVPHPKLVHYKKDQHWVVKSNDDFIFPGGSTQFKEGVQNYINFIEKAMPEINWGQNIRVILDVGCGVASFGGHLLDKKVLTVSFAPKDEHEAQIQFALERGIPSTLSVTGTQNNVYEANLDDLAVFTGTGVRHSHLDLKRIL</sequence>
<name>A0A7C8ZTK2_OPUST</name>
<comment type="similarity">
    <text evidence="2 7">Belongs to the methyltransferase superfamily.</text>
</comment>
<evidence type="ECO:0000256" key="6">
    <source>
        <dbReference type="ARBA" id="ARBA00037847"/>
    </source>
</evidence>
<keyword evidence="4 7" id="KW-0735">Signal-anchor</keyword>
<dbReference type="InterPro" id="IPR029063">
    <property type="entry name" value="SAM-dependent_MTases_sf"/>
</dbReference>